<organism evidence="1 2">
    <name type="scientific">Streptomyces cinnamoneus</name>
    <name type="common">Streptoverticillium cinnamoneum</name>
    <dbReference type="NCBI Taxonomy" id="53446"/>
    <lineage>
        <taxon>Bacteria</taxon>
        <taxon>Bacillati</taxon>
        <taxon>Actinomycetota</taxon>
        <taxon>Actinomycetes</taxon>
        <taxon>Kitasatosporales</taxon>
        <taxon>Streptomycetaceae</taxon>
        <taxon>Streptomyces</taxon>
        <taxon>Streptomyces cinnamoneus group</taxon>
    </lineage>
</organism>
<dbReference type="Proteomes" id="UP000222531">
    <property type="component" value="Unassembled WGS sequence"/>
</dbReference>
<protein>
    <recommendedName>
        <fullName evidence="3">Immunity repressor</fullName>
    </recommendedName>
</protein>
<name>A0A2G1XE12_STRCJ</name>
<dbReference type="OrthoDB" id="4167052at2"/>
<evidence type="ECO:0008006" key="3">
    <source>
        <dbReference type="Google" id="ProtNLM"/>
    </source>
</evidence>
<dbReference type="EMBL" id="NHZO01000154">
    <property type="protein sequence ID" value="PHQ49484.1"/>
    <property type="molecule type" value="Genomic_DNA"/>
</dbReference>
<keyword evidence="2" id="KW-1185">Reference proteome</keyword>
<proteinExistence type="predicted"/>
<evidence type="ECO:0000313" key="2">
    <source>
        <dbReference type="Proteomes" id="UP000222531"/>
    </source>
</evidence>
<dbReference type="AlphaFoldDB" id="A0A2G1XE12"/>
<sequence length="157" mass="18635">MPPRSKVQNHDEAKRWLLEGKSYAWMVKTYQEKYNIKTSPGYWATYANRADLPLRLVRDTDLIPWKIAKEHRWNYNLVMLRCEARQRAGEKLNDEEASKLASWKKWLEEDKLVIYYDPETKDGFYAVPREDRDTDLIRVPDNPALLRSKSTRTKSAS</sequence>
<comment type="caution">
    <text evidence="1">The sequence shown here is derived from an EMBL/GenBank/DDBJ whole genome shotgun (WGS) entry which is preliminary data.</text>
</comment>
<accession>A0A2G1XE12</accession>
<evidence type="ECO:0000313" key="1">
    <source>
        <dbReference type="EMBL" id="PHQ49484.1"/>
    </source>
</evidence>
<gene>
    <name evidence="1" type="ORF">BLA24_25955</name>
</gene>
<reference evidence="1 2" key="1">
    <citation type="journal article" date="2017" name="Biochemistry">
        <title>Identification of the Biosynthetic Pathway for the Antibiotic Bicyclomycin.</title>
        <authorList>
            <person name="Patteson J."/>
            <person name="Cai W."/>
            <person name="Johnson R.A."/>
            <person name="Santa Maria K."/>
            <person name="Li B."/>
        </authorList>
    </citation>
    <scope>NUCLEOTIDE SEQUENCE [LARGE SCALE GENOMIC DNA]</scope>
    <source>
        <strain evidence="1 2">ATCC 21532</strain>
    </source>
</reference>
<dbReference type="RefSeq" id="WP_099201426.1">
    <property type="nucleotide sequence ID" value="NZ_PKFQ01000001.1"/>
</dbReference>